<evidence type="ECO:0000313" key="8">
    <source>
        <dbReference type="EMBL" id="GAA2534650.1"/>
    </source>
</evidence>
<feature type="domain" description="AB hydrolase-1" evidence="6">
    <location>
        <begin position="105"/>
        <end position="257"/>
    </location>
</feature>
<evidence type="ECO:0000256" key="1">
    <source>
        <dbReference type="ARBA" id="ARBA00010088"/>
    </source>
</evidence>
<evidence type="ECO:0000259" key="7">
    <source>
        <dbReference type="Pfam" id="PF08386"/>
    </source>
</evidence>
<accession>A0ABN3NU19</accession>
<sequence>MRTTEHGEHRSGAPTRRRLPRLRTALAAALALAVSGAAAPQVMAAQPTATDPQPAVPSLAWADCQGGFECANAEVPLDYRDPQGRTITLAVVRKKAADQGAKKGTLFLQPGGPGNSGVDFVRNNYAGLPASLRDNFDVFGYDVRGVGRSSQVVCWDDPTYTQAVTAAKGVPGPDAYEPAVRQAASFVQGCQDNAGGIAPYVGTGYVARDIDLLRQALGEEQLTYYGRSFGSYIGTVYAAMYPERVRALVLDGGYDPEHYANKPYAYDRPQYLALDGAMGRFLDWCKGDQATCGFGDGDPRAAFEKLKADLDANPVPTANGGQANGYTLVYRLMFNINEGKVIWPSLGQALRKAQQRDNTSFLLRPPSPASYDFLNPNVAVECVDKDYPRDPALLKRKVTRNAELAPLLGPAMAYGPPTYDHQHATACVQWTGEKPSRYAGSFRAKGSAPILVLGTTGDPDTPYQDSVALSRKLDNGRLLTFRAEGHTAFGRSACATDAVTGYLVDLEVPARGTTCADETQPPSATPKKAPAGTTLGELRNGVDDRLDRIGTLR</sequence>
<dbReference type="Pfam" id="PF08386">
    <property type="entry name" value="Abhydrolase_4"/>
    <property type="match status" value="1"/>
</dbReference>
<feature type="signal peptide" evidence="5">
    <location>
        <begin position="1"/>
        <end position="44"/>
    </location>
</feature>
<comment type="caution">
    <text evidence="8">The sequence shown here is derived from an EMBL/GenBank/DDBJ whole genome shotgun (WGS) entry which is preliminary data.</text>
</comment>
<protein>
    <submittedName>
        <fullName evidence="8">Alpha/beta hydrolase</fullName>
    </submittedName>
</protein>
<dbReference type="InterPro" id="IPR000073">
    <property type="entry name" value="AB_hydrolase_1"/>
</dbReference>
<dbReference type="Pfam" id="PF00561">
    <property type="entry name" value="Abhydrolase_1"/>
    <property type="match status" value="1"/>
</dbReference>
<name>A0ABN3NU19_9ACTN</name>
<dbReference type="InterPro" id="IPR051601">
    <property type="entry name" value="Serine_prot/Carboxylest_S33"/>
</dbReference>
<evidence type="ECO:0000256" key="5">
    <source>
        <dbReference type="SAM" id="SignalP"/>
    </source>
</evidence>
<evidence type="ECO:0000256" key="4">
    <source>
        <dbReference type="SAM" id="MobiDB-lite"/>
    </source>
</evidence>
<gene>
    <name evidence="8" type="ORF">GCM10010423_33860</name>
</gene>
<feature type="region of interest" description="Disordered" evidence="4">
    <location>
        <begin position="513"/>
        <end position="542"/>
    </location>
</feature>
<evidence type="ECO:0000256" key="2">
    <source>
        <dbReference type="ARBA" id="ARBA00022729"/>
    </source>
</evidence>
<evidence type="ECO:0000259" key="6">
    <source>
        <dbReference type="Pfam" id="PF00561"/>
    </source>
</evidence>
<dbReference type="SUPFAM" id="SSF53474">
    <property type="entry name" value="alpha/beta-Hydrolases"/>
    <property type="match status" value="1"/>
</dbReference>
<reference evidence="8 9" key="1">
    <citation type="journal article" date="2019" name="Int. J. Syst. Evol. Microbiol.">
        <title>The Global Catalogue of Microorganisms (GCM) 10K type strain sequencing project: providing services to taxonomists for standard genome sequencing and annotation.</title>
        <authorList>
            <consortium name="The Broad Institute Genomics Platform"/>
            <consortium name="The Broad Institute Genome Sequencing Center for Infectious Disease"/>
            <person name="Wu L."/>
            <person name="Ma J."/>
        </authorList>
    </citation>
    <scope>NUCLEOTIDE SEQUENCE [LARGE SCALE GENOMIC DNA]</scope>
    <source>
        <strain evidence="8 9">JCM 6924</strain>
    </source>
</reference>
<proteinExistence type="inferred from homology"/>
<dbReference type="PROSITE" id="PS51318">
    <property type="entry name" value="TAT"/>
    <property type="match status" value="1"/>
</dbReference>
<dbReference type="Proteomes" id="UP001501095">
    <property type="component" value="Unassembled WGS sequence"/>
</dbReference>
<comment type="similarity">
    <text evidence="1">Belongs to the peptidase S33 family.</text>
</comment>
<keyword evidence="3 8" id="KW-0378">Hydrolase</keyword>
<evidence type="ECO:0000313" key="9">
    <source>
        <dbReference type="Proteomes" id="UP001501095"/>
    </source>
</evidence>
<dbReference type="GO" id="GO:0016787">
    <property type="term" value="F:hydrolase activity"/>
    <property type="evidence" value="ECO:0007669"/>
    <property type="project" value="UniProtKB-KW"/>
</dbReference>
<keyword evidence="9" id="KW-1185">Reference proteome</keyword>
<feature type="chain" id="PRO_5045791515" evidence="5">
    <location>
        <begin position="45"/>
        <end position="553"/>
    </location>
</feature>
<dbReference type="InterPro" id="IPR029058">
    <property type="entry name" value="AB_hydrolase_fold"/>
</dbReference>
<dbReference type="InterPro" id="IPR006311">
    <property type="entry name" value="TAT_signal"/>
</dbReference>
<feature type="domain" description="Peptidase S33 tripeptidyl aminopeptidase-like C-terminal" evidence="7">
    <location>
        <begin position="423"/>
        <end position="515"/>
    </location>
</feature>
<dbReference type="EMBL" id="BAAATM010000010">
    <property type="protein sequence ID" value="GAA2534650.1"/>
    <property type="molecule type" value="Genomic_DNA"/>
</dbReference>
<evidence type="ECO:0000256" key="3">
    <source>
        <dbReference type="ARBA" id="ARBA00022801"/>
    </source>
</evidence>
<dbReference type="PANTHER" id="PTHR43248:SF29">
    <property type="entry name" value="TRIPEPTIDYL AMINOPEPTIDASE"/>
    <property type="match status" value="1"/>
</dbReference>
<keyword evidence="2 5" id="KW-0732">Signal</keyword>
<dbReference type="PANTHER" id="PTHR43248">
    <property type="entry name" value="2-SUCCINYL-6-HYDROXY-2,4-CYCLOHEXADIENE-1-CARBOXYLATE SYNTHASE"/>
    <property type="match status" value="1"/>
</dbReference>
<dbReference type="Gene3D" id="3.40.50.1820">
    <property type="entry name" value="alpha/beta hydrolase"/>
    <property type="match status" value="1"/>
</dbReference>
<organism evidence="8 9">
    <name type="scientific">Streptomyces levis</name>
    <dbReference type="NCBI Taxonomy" id="285566"/>
    <lineage>
        <taxon>Bacteria</taxon>
        <taxon>Bacillati</taxon>
        <taxon>Actinomycetota</taxon>
        <taxon>Actinomycetes</taxon>
        <taxon>Kitasatosporales</taxon>
        <taxon>Streptomycetaceae</taxon>
        <taxon>Streptomyces</taxon>
    </lineage>
</organism>
<dbReference type="InterPro" id="IPR013595">
    <property type="entry name" value="Pept_S33_TAP-like_C"/>
</dbReference>